<dbReference type="Pfam" id="PF16360">
    <property type="entry name" value="GTP-bdg_M"/>
    <property type="match status" value="1"/>
</dbReference>
<dbReference type="HAMAP" id="MF_00900">
    <property type="entry name" value="GTPase_HflX"/>
    <property type="match status" value="1"/>
</dbReference>
<dbReference type="InterPro" id="IPR042108">
    <property type="entry name" value="GTPase_HflX_N_sf"/>
</dbReference>
<comment type="caution">
    <text evidence="9">The sequence shown here is derived from an EMBL/GenBank/DDBJ whole genome shotgun (WGS) entry which is preliminary data.</text>
</comment>
<feature type="binding site" evidence="6">
    <location>
        <begin position="259"/>
        <end position="262"/>
    </location>
    <ligand>
        <name>GTP</name>
        <dbReference type="ChEBI" id="CHEBI:37565"/>
    </ligand>
</feature>
<dbReference type="InterPro" id="IPR032305">
    <property type="entry name" value="GTP-bd_M"/>
</dbReference>
<feature type="binding site" evidence="6">
    <location>
        <begin position="350"/>
        <end position="352"/>
    </location>
    <ligand>
        <name>GTP</name>
        <dbReference type="ChEBI" id="CHEBI:37565"/>
    </ligand>
</feature>
<gene>
    <name evidence="5 9" type="primary">hflX</name>
    <name evidence="9" type="ORF">cpL1_0533</name>
</gene>
<evidence type="ECO:0000256" key="1">
    <source>
        <dbReference type="ARBA" id="ARBA00022723"/>
    </source>
</evidence>
<feature type="binding site" evidence="7">
    <location>
        <position position="219"/>
    </location>
    <ligand>
        <name>Mg(2+)</name>
        <dbReference type="ChEBI" id="CHEBI:18420"/>
    </ligand>
</feature>
<comment type="subcellular location">
    <subcellularLocation>
        <location evidence="5">Cytoplasm</location>
    </subcellularLocation>
    <text evidence="5">May associate with membranes.</text>
</comment>
<dbReference type="Gene3D" id="3.40.50.11060">
    <property type="entry name" value="GTPase HflX, N-terminal domain"/>
    <property type="match status" value="1"/>
</dbReference>
<dbReference type="InterPro" id="IPR006073">
    <property type="entry name" value="GTP-bd"/>
</dbReference>
<evidence type="ECO:0000259" key="8">
    <source>
        <dbReference type="PROSITE" id="PS51705"/>
    </source>
</evidence>
<evidence type="ECO:0000256" key="7">
    <source>
        <dbReference type="PIRSR" id="PIRSR006809-2"/>
    </source>
</evidence>
<dbReference type="GO" id="GO:0003924">
    <property type="term" value="F:GTPase activity"/>
    <property type="evidence" value="ECO:0007669"/>
    <property type="project" value="UniProtKB-UniRule"/>
</dbReference>
<proteinExistence type="inferred from homology"/>
<comment type="cofactor">
    <cofactor evidence="7">
        <name>Mg(2+)</name>
        <dbReference type="ChEBI" id="CHEBI:18420"/>
    </cofactor>
</comment>
<dbReference type="Gene3D" id="3.40.50.300">
    <property type="entry name" value="P-loop containing nucleotide triphosphate hydrolases"/>
    <property type="match status" value="1"/>
</dbReference>
<dbReference type="GO" id="GO:0005525">
    <property type="term" value="F:GTP binding"/>
    <property type="evidence" value="ECO:0007669"/>
    <property type="project" value="UniProtKB-UniRule"/>
</dbReference>
<keyword evidence="4 5" id="KW-0342">GTP-binding</keyword>
<keyword evidence="5" id="KW-0963">Cytoplasm</keyword>
<evidence type="ECO:0000256" key="6">
    <source>
        <dbReference type="PIRSR" id="PIRSR006809-1"/>
    </source>
</evidence>
<reference evidence="9 10" key="1">
    <citation type="submission" date="2015-06" db="EMBL/GenBank/DDBJ databases">
        <title>More than comparative genomics: Whole genome sequencing reveals elusive C. pecorum plasmid and re-evaluates genetic differences and phylogenetic relationships between C. pecorum from pig, cattle, sheep and koala hosts.</title>
        <authorList>
            <person name="Jelocnik M."/>
            <person name="Bachmann N.L."/>
            <person name="Kaltenboeck B."/>
            <person name="Waugh C."/>
            <person name="Woolford L."/>
            <person name="Speight N."/>
            <person name="Gillett A."/>
            <person name="Higgins D."/>
            <person name="Flanagan C."/>
            <person name="Myers G."/>
            <person name="Timms P."/>
            <person name="Polkinghorne A."/>
        </authorList>
    </citation>
    <scope>NUCLEOTIDE SEQUENCE [LARGE SCALE GENOMIC DNA]</scope>
    <source>
        <strain evidence="9 10">L1</strain>
    </source>
</reference>
<dbReference type="InterPro" id="IPR016496">
    <property type="entry name" value="GTPase_HflX"/>
</dbReference>
<dbReference type="GO" id="GO:0005737">
    <property type="term" value="C:cytoplasm"/>
    <property type="evidence" value="ECO:0007669"/>
    <property type="project" value="UniProtKB-SubCell"/>
</dbReference>
<dbReference type="EMBL" id="LFRH01000001">
    <property type="protein sequence ID" value="KTF29322.1"/>
    <property type="molecule type" value="Genomic_DNA"/>
</dbReference>
<comment type="function">
    <text evidence="5">GTPase that associates with the 50S ribosomal subunit and may have a role during protein synthesis or ribosome biogenesis.</text>
</comment>
<dbReference type="PANTHER" id="PTHR10229:SF0">
    <property type="entry name" value="GTP-BINDING PROTEIN 6-RELATED"/>
    <property type="match status" value="1"/>
</dbReference>
<dbReference type="PROSITE" id="PS51705">
    <property type="entry name" value="G_HFLX"/>
    <property type="match status" value="1"/>
</dbReference>
<evidence type="ECO:0000313" key="10">
    <source>
        <dbReference type="Proteomes" id="UP000054301"/>
    </source>
</evidence>
<keyword evidence="3 7" id="KW-0460">Magnesium</keyword>
<comment type="similarity">
    <text evidence="5">Belongs to the TRAFAC class OBG-HflX-like GTPase superfamily. HflX GTPase family.</text>
</comment>
<organism evidence="9 10">
    <name type="scientific">Chlamydia pecorum</name>
    <dbReference type="NCBI Taxonomy" id="85991"/>
    <lineage>
        <taxon>Bacteria</taxon>
        <taxon>Pseudomonadati</taxon>
        <taxon>Chlamydiota</taxon>
        <taxon>Chlamydiia</taxon>
        <taxon>Chlamydiales</taxon>
        <taxon>Chlamydiaceae</taxon>
        <taxon>Chlamydia/Chlamydophila group</taxon>
        <taxon>Chlamydia</taxon>
    </lineage>
</organism>
<dbReference type="PIRSF" id="PIRSF006809">
    <property type="entry name" value="GTP-binding_hflX_prd"/>
    <property type="match status" value="1"/>
</dbReference>
<protein>
    <recommendedName>
        <fullName evidence="5">GTPase HflX</fullName>
    </recommendedName>
    <alternativeName>
        <fullName evidence="5">GTP-binding protein HflX</fullName>
    </alternativeName>
</protein>
<evidence type="ECO:0000313" key="9">
    <source>
        <dbReference type="EMBL" id="KTF29322.1"/>
    </source>
</evidence>
<feature type="binding site" evidence="6">
    <location>
        <begin position="237"/>
        <end position="241"/>
    </location>
    <ligand>
        <name>GTP</name>
        <dbReference type="ChEBI" id="CHEBI:37565"/>
    </ligand>
</feature>
<dbReference type="Proteomes" id="UP000054301">
    <property type="component" value="Unassembled WGS sequence"/>
</dbReference>
<evidence type="ECO:0000256" key="4">
    <source>
        <dbReference type="ARBA" id="ARBA00023134"/>
    </source>
</evidence>
<dbReference type="Gene3D" id="6.10.250.2860">
    <property type="match status" value="1"/>
</dbReference>
<dbReference type="InterPro" id="IPR030394">
    <property type="entry name" value="G_HFLX_dom"/>
</dbReference>
<accession>A0AA40U5V7</accession>
<comment type="subunit">
    <text evidence="5">Monomer. Associates with the 50S ribosomal subunit.</text>
</comment>
<keyword evidence="2 5" id="KW-0547">Nucleotide-binding</keyword>
<evidence type="ECO:0000256" key="5">
    <source>
        <dbReference type="HAMAP-Rule" id="MF_00900"/>
    </source>
</evidence>
<dbReference type="Pfam" id="PF01926">
    <property type="entry name" value="MMR_HSR1"/>
    <property type="match status" value="1"/>
</dbReference>
<dbReference type="NCBIfam" id="TIGR03156">
    <property type="entry name" value="GTP_HflX"/>
    <property type="match status" value="1"/>
</dbReference>
<dbReference type="PANTHER" id="PTHR10229">
    <property type="entry name" value="GTP-BINDING PROTEIN HFLX"/>
    <property type="match status" value="1"/>
</dbReference>
<dbReference type="GO" id="GO:0043022">
    <property type="term" value="F:ribosome binding"/>
    <property type="evidence" value="ECO:0007669"/>
    <property type="project" value="TreeGrafter"/>
</dbReference>
<name>A0AA40U5V7_9CHLA</name>
<evidence type="ECO:0000256" key="2">
    <source>
        <dbReference type="ARBA" id="ARBA00022741"/>
    </source>
</evidence>
<sequence>MIPKERDPSQALAVVCYGNKISPEIAKEHLDELVSLADSCEITVISTRTWILRTPSASTFLNEGKLLEIEGILEAYPSLGTLIVDEEISASQQRNLERRLGVAVLDRTELILEIFASRALSLEAGLQVELAQAKYLLPRLKRMWGHLSRQKSGGGAGGFVKGEGEKQIELDRRMVQEKIHKLSAQIREIEKQREGRRKAKVRSGIPTFALIGYTNSGKSSLLNVLTAADTYTEDKLFATLDPKTRTSVLPGGRRVLVTDTVGFIRKLPHTLVAAFKSTLEAALHEDVLLHVVDASHPLAEEHIQTTFALLKELHIEHPKMITVLNKIDALPDRCVSGKLRLLSPRTVLVSAKTGEGIPHLLEAMARIIQEGCCEALLHFPYGEYGRFAELYDAGLVISMEPREEYIVAKAYLPLEFQKKFLPFAICKEFPPEEKMIF</sequence>
<feature type="binding site" evidence="7">
    <location>
        <position position="239"/>
    </location>
    <ligand>
        <name>Mg(2+)</name>
        <dbReference type="ChEBI" id="CHEBI:18420"/>
    </ligand>
</feature>
<dbReference type="CDD" id="cd01878">
    <property type="entry name" value="HflX"/>
    <property type="match status" value="1"/>
</dbReference>
<dbReference type="Pfam" id="PF13167">
    <property type="entry name" value="GTP-bdg_N"/>
    <property type="match status" value="1"/>
</dbReference>
<dbReference type="GO" id="GO:0046872">
    <property type="term" value="F:metal ion binding"/>
    <property type="evidence" value="ECO:0007669"/>
    <property type="project" value="UniProtKB-KW"/>
</dbReference>
<evidence type="ECO:0000256" key="3">
    <source>
        <dbReference type="ARBA" id="ARBA00022842"/>
    </source>
</evidence>
<feature type="binding site" evidence="6">
    <location>
        <begin position="212"/>
        <end position="219"/>
    </location>
    <ligand>
        <name>GTP</name>
        <dbReference type="ChEBI" id="CHEBI:37565"/>
    </ligand>
</feature>
<dbReference type="InterPro" id="IPR025121">
    <property type="entry name" value="GTPase_HflX_N"/>
</dbReference>
<dbReference type="AlphaFoldDB" id="A0AA40U5V7"/>
<feature type="domain" description="Hflx-type G" evidence="8">
    <location>
        <begin position="206"/>
        <end position="372"/>
    </location>
</feature>
<keyword evidence="1 7" id="KW-0479">Metal-binding</keyword>
<feature type="binding site" evidence="6">
    <location>
        <begin position="325"/>
        <end position="328"/>
    </location>
    <ligand>
        <name>GTP</name>
        <dbReference type="ChEBI" id="CHEBI:37565"/>
    </ligand>
</feature>
<dbReference type="InterPro" id="IPR027417">
    <property type="entry name" value="P-loop_NTPase"/>
</dbReference>
<dbReference type="SUPFAM" id="SSF52540">
    <property type="entry name" value="P-loop containing nucleoside triphosphate hydrolases"/>
    <property type="match status" value="1"/>
</dbReference>